<reference evidence="3" key="1">
    <citation type="submission" date="2013-01" db="EMBL/GenBank/DDBJ databases">
        <title>Draft Genome Sequence of a Mulberry Tree, Morus notabilis C.K. Schneid.</title>
        <authorList>
            <person name="He N."/>
            <person name="Zhao S."/>
        </authorList>
    </citation>
    <scope>NUCLEOTIDE SEQUENCE</scope>
</reference>
<organism evidence="2 3">
    <name type="scientific">Morus notabilis</name>
    <dbReference type="NCBI Taxonomy" id="981085"/>
    <lineage>
        <taxon>Eukaryota</taxon>
        <taxon>Viridiplantae</taxon>
        <taxon>Streptophyta</taxon>
        <taxon>Embryophyta</taxon>
        <taxon>Tracheophyta</taxon>
        <taxon>Spermatophyta</taxon>
        <taxon>Magnoliopsida</taxon>
        <taxon>eudicotyledons</taxon>
        <taxon>Gunneridae</taxon>
        <taxon>Pentapetalae</taxon>
        <taxon>rosids</taxon>
        <taxon>fabids</taxon>
        <taxon>Rosales</taxon>
        <taxon>Moraceae</taxon>
        <taxon>Moreae</taxon>
        <taxon>Morus</taxon>
    </lineage>
</organism>
<dbReference type="Proteomes" id="UP000030645">
    <property type="component" value="Unassembled WGS sequence"/>
</dbReference>
<keyword evidence="1" id="KW-0175">Coiled coil</keyword>
<accession>W9QTD6</accession>
<keyword evidence="3" id="KW-1185">Reference proteome</keyword>
<sequence>MVTQEATEEAKKAKEELGIAEAEHQKYMVKVILAIWKEANLEVIEKFKKTTTEYRTEYVNDMRDVWATIKSVVGRCSTLLTGLSCLRMTKNSLLLRRERCVSRPMSKNLGTSLRTSQREAIPGSISLRVWFCPTQEGMSDKVGSKIAQGQG</sequence>
<name>W9QTD6_9ROSA</name>
<evidence type="ECO:0000313" key="3">
    <source>
        <dbReference type="Proteomes" id="UP000030645"/>
    </source>
</evidence>
<evidence type="ECO:0000313" key="2">
    <source>
        <dbReference type="EMBL" id="EXB53920.1"/>
    </source>
</evidence>
<dbReference type="EMBL" id="KE344143">
    <property type="protein sequence ID" value="EXB53920.1"/>
    <property type="molecule type" value="Genomic_DNA"/>
</dbReference>
<gene>
    <name evidence="2" type="ORF">L484_004186</name>
</gene>
<feature type="coiled-coil region" evidence="1">
    <location>
        <begin position="3"/>
        <end position="30"/>
    </location>
</feature>
<dbReference type="AlphaFoldDB" id="W9QTD6"/>
<proteinExistence type="predicted"/>
<protein>
    <submittedName>
        <fullName evidence="2">Uncharacterized protein</fullName>
    </submittedName>
</protein>
<evidence type="ECO:0000256" key="1">
    <source>
        <dbReference type="SAM" id="Coils"/>
    </source>
</evidence>